<name>A0A7W7WI91_9ACTN</name>
<evidence type="ECO:0000256" key="2">
    <source>
        <dbReference type="ARBA" id="ARBA00007362"/>
    </source>
</evidence>
<dbReference type="AlphaFoldDB" id="A0A7W7WI91"/>
<feature type="transmembrane region" description="Helical" evidence="7">
    <location>
        <begin position="233"/>
        <end position="255"/>
    </location>
</feature>
<dbReference type="InterPro" id="IPR000620">
    <property type="entry name" value="EamA_dom"/>
</dbReference>
<feature type="region of interest" description="Disordered" evidence="6">
    <location>
        <begin position="313"/>
        <end position="333"/>
    </location>
</feature>
<dbReference type="InterPro" id="IPR037185">
    <property type="entry name" value="EmrE-like"/>
</dbReference>
<protein>
    <submittedName>
        <fullName evidence="9">Drug/metabolite transporter (DMT)-like permease</fullName>
    </submittedName>
</protein>
<evidence type="ECO:0000256" key="5">
    <source>
        <dbReference type="ARBA" id="ARBA00023136"/>
    </source>
</evidence>
<feature type="domain" description="EamA" evidence="8">
    <location>
        <begin position="11"/>
        <end position="155"/>
    </location>
</feature>
<feature type="transmembrane region" description="Helical" evidence="7">
    <location>
        <begin position="267"/>
        <end position="283"/>
    </location>
</feature>
<organism evidence="9 10">
    <name type="scientific">Kitasatospora gansuensis</name>
    <dbReference type="NCBI Taxonomy" id="258050"/>
    <lineage>
        <taxon>Bacteria</taxon>
        <taxon>Bacillati</taxon>
        <taxon>Actinomycetota</taxon>
        <taxon>Actinomycetes</taxon>
        <taxon>Kitasatosporales</taxon>
        <taxon>Streptomycetaceae</taxon>
        <taxon>Kitasatospora</taxon>
    </lineage>
</organism>
<feature type="domain" description="EamA" evidence="8">
    <location>
        <begin position="166"/>
        <end position="306"/>
    </location>
</feature>
<keyword evidence="10" id="KW-1185">Reference proteome</keyword>
<feature type="transmembrane region" description="Helical" evidence="7">
    <location>
        <begin position="138"/>
        <end position="159"/>
    </location>
</feature>
<dbReference type="Proteomes" id="UP000573327">
    <property type="component" value="Unassembled WGS sequence"/>
</dbReference>
<feature type="transmembrane region" description="Helical" evidence="7">
    <location>
        <begin position="87"/>
        <end position="105"/>
    </location>
</feature>
<evidence type="ECO:0000256" key="6">
    <source>
        <dbReference type="SAM" id="MobiDB-lite"/>
    </source>
</evidence>
<evidence type="ECO:0000313" key="10">
    <source>
        <dbReference type="Proteomes" id="UP000573327"/>
    </source>
</evidence>
<dbReference type="InterPro" id="IPR050638">
    <property type="entry name" value="AA-Vitamin_Transporters"/>
</dbReference>
<sequence length="333" mass="34430">MTSSHRRFQVIAALLAVWVLWGSTFLGIRVMVGAAPPLFAAGVRFTAAGAILLTAVAWAARRRNRHSTPDGHGPGVRERLRGRAGRFALLGVLHFLCANGLVSVAEQRLPSAAAGVCFATVPLWTLLLRAVTGGRPTAADLAVVACGLGGVALLLGFQAGPLLPSLQVLAAAAVWALAGHLAARPDRAAGPPAGPALSSAVQMVSGGLALLTASAVGGEWSRIRPEALTSVSFWLAGAHLVLLGSLVGFWAYIWLVTKVDQRLAGTYAYVNPVVAVLLGWLLLGERLPTGALLGTALVTAAVAWTVLSQGARRDRPAKSSPPIPLTQTTKANT</sequence>
<gene>
    <name evidence="9" type="ORF">F4556_003551</name>
</gene>
<keyword evidence="4 7" id="KW-1133">Transmembrane helix</keyword>
<keyword evidence="5 7" id="KW-0472">Membrane</keyword>
<dbReference type="PANTHER" id="PTHR32322:SF2">
    <property type="entry name" value="EAMA DOMAIN-CONTAINING PROTEIN"/>
    <property type="match status" value="1"/>
</dbReference>
<feature type="transmembrane region" description="Helical" evidence="7">
    <location>
        <begin position="289"/>
        <end position="307"/>
    </location>
</feature>
<reference evidence="9 10" key="1">
    <citation type="submission" date="2020-08" db="EMBL/GenBank/DDBJ databases">
        <title>Sequencing the genomes of 1000 actinobacteria strains.</title>
        <authorList>
            <person name="Klenk H.-P."/>
        </authorList>
    </citation>
    <scope>NUCLEOTIDE SEQUENCE [LARGE SCALE GENOMIC DNA]</scope>
    <source>
        <strain evidence="9 10">DSM 44786</strain>
    </source>
</reference>
<evidence type="ECO:0000256" key="7">
    <source>
        <dbReference type="SAM" id="Phobius"/>
    </source>
</evidence>
<comment type="caution">
    <text evidence="9">The sequence shown here is derived from an EMBL/GenBank/DDBJ whole genome shotgun (WGS) entry which is preliminary data.</text>
</comment>
<evidence type="ECO:0000313" key="9">
    <source>
        <dbReference type="EMBL" id="MBB4948016.1"/>
    </source>
</evidence>
<keyword evidence="3 7" id="KW-0812">Transmembrane</keyword>
<dbReference type="SUPFAM" id="SSF103481">
    <property type="entry name" value="Multidrug resistance efflux transporter EmrE"/>
    <property type="match status" value="1"/>
</dbReference>
<proteinExistence type="inferred from homology"/>
<feature type="transmembrane region" description="Helical" evidence="7">
    <location>
        <begin position="111"/>
        <end position="131"/>
    </location>
</feature>
<evidence type="ECO:0000259" key="8">
    <source>
        <dbReference type="Pfam" id="PF00892"/>
    </source>
</evidence>
<feature type="transmembrane region" description="Helical" evidence="7">
    <location>
        <begin position="38"/>
        <end position="60"/>
    </location>
</feature>
<dbReference type="Pfam" id="PF00892">
    <property type="entry name" value="EamA"/>
    <property type="match status" value="2"/>
</dbReference>
<evidence type="ECO:0000256" key="1">
    <source>
        <dbReference type="ARBA" id="ARBA00004141"/>
    </source>
</evidence>
<accession>A0A7W7WI91</accession>
<dbReference type="EMBL" id="JACHJR010000001">
    <property type="protein sequence ID" value="MBB4948016.1"/>
    <property type="molecule type" value="Genomic_DNA"/>
</dbReference>
<dbReference type="RefSeq" id="WP_184916875.1">
    <property type="nucleotide sequence ID" value="NZ_JACHJR010000001.1"/>
</dbReference>
<dbReference type="PANTHER" id="PTHR32322">
    <property type="entry name" value="INNER MEMBRANE TRANSPORTER"/>
    <property type="match status" value="1"/>
</dbReference>
<evidence type="ECO:0000256" key="4">
    <source>
        <dbReference type="ARBA" id="ARBA00022989"/>
    </source>
</evidence>
<feature type="transmembrane region" description="Helical" evidence="7">
    <location>
        <begin position="12"/>
        <end position="32"/>
    </location>
</feature>
<evidence type="ECO:0000256" key="3">
    <source>
        <dbReference type="ARBA" id="ARBA00022692"/>
    </source>
</evidence>
<comment type="similarity">
    <text evidence="2">Belongs to the EamA transporter family.</text>
</comment>
<comment type="subcellular location">
    <subcellularLocation>
        <location evidence="1">Membrane</location>
        <topology evidence="1">Multi-pass membrane protein</topology>
    </subcellularLocation>
</comment>
<dbReference type="GO" id="GO:0016020">
    <property type="term" value="C:membrane"/>
    <property type="evidence" value="ECO:0007669"/>
    <property type="project" value="UniProtKB-SubCell"/>
</dbReference>